<evidence type="ECO:0000313" key="2">
    <source>
        <dbReference type="Proteomes" id="UP001140011"/>
    </source>
</evidence>
<comment type="caution">
    <text evidence="1">The sequence shown here is derived from an EMBL/GenBank/DDBJ whole genome shotgun (WGS) entry which is preliminary data.</text>
</comment>
<name>A0A9W8GY39_9FUNG</name>
<evidence type="ECO:0000313" key="1">
    <source>
        <dbReference type="EMBL" id="KAJ2755973.1"/>
    </source>
</evidence>
<gene>
    <name evidence="1" type="ORF">GGI19_001213</name>
</gene>
<dbReference type="Proteomes" id="UP001140011">
    <property type="component" value="Unassembled WGS sequence"/>
</dbReference>
<proteinExistence type="predicted"/>
<accession>A0A9W8GY39</accession>
<protein>
    <submittedName>
        <fullName evidence="1">Uncharacterized protein</fullName>
    </submittedName>
</protein>
<organism evidence="1 2">
    <name type="scientific">Coemansia pectinata</name>
    <dbReference type="NCBI Taxonomy" id="1052879"/>
    <lineage>
        <taxon>Eukaryota</taxon>
        <taxon>Fungi</taxon>
        <taxon>Fungi incertae sedis</taxon>
        <taxon>Zoopagomycota</taxon>
        <taxon>Kickxellomycotina</taxon>
        <taxon>Kickxellomycetes</taxon>
        <taxon>Kickxellales</taxon>
        <taxon>Kickxellaceae</taxon>
        <taxon>Coemansia</taxon>
    </lineage>
</organism>
<dbReference type="OrthoDB" id="5512957at2759"/>
<dbReference type="AlphaFoldDB" id="A0A9W8GY39"/>
<reference evidence="1" key="1">
    <citation type="submission" date="2022-07" db="EMBL/GenBank/DDBJ databases">
        <title>Phylogenomic reconstructions and comparative analyses of Kickxellomycotina fungi.</title>
        <authorList>
            <person name="Reynolds N.K."/>
            <person name="Stajich J.E."/>
            <person name="Barry K."/>
            <person name="Grigoriev I.V."/>
            <person name="Crous P."/>
            <person name="Smith M.E."/>
        </authorList>
    </citation>
    <scope>NUCLEOTIDE SEQUENCE</scope>
    <source>
        <strain evidence="1">BCRC 34297</strain>
    </source>
</reference>
<keyword evidence="2" id="KW-1185">Reference proteome</keyword>
<sequence length="148" mass="16406">MTCGNIFNALCTAPSTAILQHLTLFHEQCTLGNIISIVSALPSLVSLTTAIQGSATRIGLIPENEYPGILYEKYYPLSNNFRVVRVLRAEYSDLGDLSTVAMQIAVVCPKFMYVDLPLELREEFGDKATWSSSNDPFKPYGDALRRLI</sequence>
<dbReference type="EMBL" id="JANBUH010000040">
    <property type="protein sequence ID" value="KAJ2755973.1"/>
    <property type="molecule type" value="Genomic_DNA"/>
</dbReference>